<dbReference type="SUPFAM" id="SSF53187">
    <property type="entry name" value="Zn-dependent exopeptidases"/>
    <property type="match status" value="1"/>
</dbReference>
<comment type="cofactor">
    <cofactor evidence="1">
        <name>Zn(2+)</name>
        <dbReference type="ChEBI" id="CHEBI:29105"/>
    </cofactor>
</comment>
<dbReference type="RefSeq" id="WP_134209074.1">
    <property type="nucleotide sequence ID" value="NZ_CP038015.1"/>
</dbReference>
<sequence>MINLLKNLVAIKSDTEIGANDALRYCSSWLTSHAIPHQVLENEGRLMIHAEVGQGPTTIVWNGHVDVVPAKIEQFNPIIEGDRLYGRGSADMKAGVAAMMEAFRHISSIPKQLQQHVVLHIVTDEETGGHKTSGHLVETGHSGDFVICGEPTQLKLSVQSKGVLQIHITFLGKAAHGSRPWEGTNAIEASYIFYEKLMNLPFTKASNCYFEYPSINLAKIQAGDRYNVVPDHCEVGYDIRFIPGQRWEEILQQITNLALSINSKNIVKVYDKMSAIITSEDNNYIKSLSELTAKVTQKEAVLFGQHGAADTRFYVNTGAIAIEFGPSGDDWHGPNEYVLISSVEQYADILTKHALT</sequence>
<dbReference type="Pfam" id="PF07687">
    <property type="entry name" value="M20_dimer"/>
    <property type="match status" value="1"/>
</dbReference>
<evidence type="ECO:0000259" key="6">
    <source>
        <dbReference type="Pfam" id="PF07687"/>
    </source>
</evidence>
<feature type="domain" description="Peptidase M20 dimerisation" evidence="6">
    <location>
        <begin position="160"/>
        <end position="258"/>
    </location>
</feature>
<keyword evidence="8" id="KW-1185">Reference proteome</keyword>
<dbReference type="EMBL" id="CP038015">
    <property type="protein sequence ID" value="QBP40340.1"/>
    <property type="molecule type" value="Genomic_DNA"/>
</dbReference>
<name>A0A4P6ZV22_9BACL</name>
<dbReference type="KEGG" id="panc:E2636_03875"/>
<dbReference type="PANTHER" id="PTHR43808">
    <property type="entry name" value="ACETYLORNITHINE DEACETYLASE"/>
    <property type="match status" value="1"/>
</dbReference>
<evidence type="ECO:0000256" key="5">
    <source>
        <dbReference type="ARBA" id="ARBA00022833"/>
    </source>
</evidence>
<dbReference type="GO" id="GO:0046872">
    <property type="term" value="F:metal ion binding"/>
    <property type="evidence" value="ECO:0007669"/>
    <property type="project" value="UniProtKB-KW"/>
</dbReference>
<dbReference type="Gene3D" id="3.40.630.10">
    <property type="entry name" value="Zn peptidases"/>
    <property type="match status" value="1"/>
</dbReference>
<reference evidence="7 8" key="1">
    <citation type="submission" date="2019-03" db="EMBL/GenBank/DDBJ databases">
        <title>Complete genome sequence of Paenisporosarcina antarctica CGMCC 1.6503T.</title>
        <authorList>
            <person name="Rong J.-C."/>
            <person name="Chi N.-Y."/>
            <person name="Zhang Q.-F."/>
        </authorList>
    </citation>
    <scope>NUCLEOTIDE SEQUENCE [LARGE SCALE GENOMIC DNA]</scope>
    <source>
        <strain evidence="7 8">CGMCC 1.6503</strain>
    </source>
</reference>
<keyword evidence="5" id="KW-0862">Zinc</keyword>
<dbReference type="Gene3D" id="3.30.70.360">
    <property type="match status" value="1"/>
</dbReference>
<evidence type="ECO:0000256" key="3">
    <source>
        <dbReference type="ARBA" id="ARBA00022723"/>
    </source>
</evidence>
<dbReference type="InterPro" id="IPR002933">
    <property type="entry name" value="Peptidase_M20"/>
</dbReference>
<dbReference type="InterPro" id="IPR011650">
    <property type="entry name" value="Peptidase_M20_dimer"/>
</dbReference>
<dbReference type="Proteomes" id="UP000294292">
    <property type="component" value="Chromosome"/>
</dbReference>
<dbReference type="GO" id="GO:0016787">
    <property type="term" value="F:hydrolase activity"/>
    <property type="evidence" value="ECO:0007669"/>
    <property type="project" value="UniProtKB-KW"/>
</dbReference>
<keyword evidence="3" id="KW-0479">Metal-binding</keyword>
<dbReference type="PANTHER" id="PTHR43808:SF8">
    <property type="entry name" value="PEPTIDASE M20 DIMERISATION DOMAIN-CONTAINING PROTEIN"/>
    <property type="match status" value="1"/>
</dbReference>
<dbReference type="InterPro" id="IPR036264">
    <property type="entry name" value="Bact_exopeptidase_dim_dom"/>
</dbReference>
<dbReference type="SUPFAM" id="SSF55031">
    <property type="entry name" value="Bacterial exopeptidase dimerisation domain"/>
    <property type="match status" value="1"/>
</dbReference>
<dbReference type="Pfam" id="PF01546">
    <property type="entry name" value="Peptidase_M20"/>
    <property type="match status" value="1"/>
</dbReference>
<evidence type="ECO:0000256" key="1">
    <source>
        <dbReference type="ARBA" id="ARBA00001947"/>
    </source>
</evidence>
<organism evidence="7 8">
    <name type="scientific">Paenisporosarcina antarctica</name>
    <dbReference type="NCBI Taxonomy" id="417367"/>
    <lineage>
        <taxon>Bacteria</taxon>
        <taxon>Bacillati</taxon>
        <taxon>Bacillota</taxon>
        <taxon>Bacilli</taxon>
        <taxon>Bacillales</taxon>
        <taxon>Caryophanaceae</taxon>
        <taxon>Paenisporosarcina</taxon>
    </lineage>
</organism>
<accession>A0A4P6ZV22</accession>
<dbReference type="OrthoDB" id="9792335at2"/>
<evidence type="ECO:0000313" key="8">
    <source>
        <dbReference type="Proteomes" id="UP000294292"/>
    </source>
</evidence>
<evidence type="ECO:0000256" key="2">
    <source>
        <dbReference type="ARBA" id="ARBA00006247"/>
    </source>
</evidence>
<gene>
    <name evidence="7" type="ORF">E2636_03875</name>
</gene>
<dbReference type="AlphaFoldDB" id="A0A4P6ZV22"/>
<keyword evidence="4" id="KW-0378">Hydrolase</keyword>
<protein>
    <submittedName>
        <fullName evidence="7">M20 family peptidase</fullName>
    </submittedName>
</protein>
<comment type="similarity">
    <text evidence="2">Belongs to the peptidase M20A family.</text>
</comment>
<dbReference type="InterPro" id="IPR050072">
    <property type="entry name" value="Peptidase_M20A"/>
</dbReference>
<proteinExistence type="inferred from homology"/>
<evidence type="ECO:0000313" key="7">
    <source>
        <dbReference type="EMBL" id="QBP40340.1"/>
    </source>
</evidence>
<evidence type="ECO:0000256" key="4">
    <source>
        <dbReference type="ARBA" id="ARBA00022801"/>
    </source>
</evidence>